<dbReference type="EMBL" id="AP014958">
    <property type="protein sequence ID" value="BAS79801.1"/>
    <property type="molecule type" value="Genomic_DNA"/>
</dbReference>
<keyword evidence="3" id="KW-1185">Reference proteome</keyword>
<proteinExistence type="predicted"/>
<feature type="compositionally biased region" description="Gly residues" evidence="1">
    <location>
        <begin position="86"/>
        <end position="97"/>
    </location>
</feature>
<reference evidence="2 3" key="2">
    <citation type="journal article" date="2013" name="Plant Cell Physiol.">
        <title>Rice Annotation Project Database (RAP-DB): an integrative and interactive database for rice genomics.</title>
        <authorList>
            <person name="Sakai H."/>
            <person name="Lee S.S."/>
            <person name="Tanaka T."/>
            <person name="Numa H."/>
            <person name="Kim J."/>
            <person name="Kawahara Y."/>
            <person name="Wakimoto H."/>
            <person name="Yang C.C."/>
            <person name="Iwamoto M."/>
            <person name="Abe T."/>
            <person name="Yamada Y."/>
            <person name="Muto A."/>
            <person name="Inokuchi H."/>
            <person name="Ikemura T."/>
            <person name="Matsumoto T."/>
            <person name="Sasaki T."/>
            <person name="Itoh T."/>
        </authorList>
    </citation>
    <scope>NUCLEOTIDE SEQUENCE [LARGE SCALE GENOMIC DNA]</scope>
    <source>
        <strain evidence="3">cv. Nipponbare</strain>
    </source>
</reference>
<gene>
    <name evidence="2" type="ordered locus">Os02g0618650</name>
    <name evidence="2" type="ORF">OSNPB_020618650</name>
</gene>
<dbReference type="PaxDb" id="39947-A0A0N7KFP6"/>
<accession>A0A0N7KFP6</accession>
<feature type="region of interest" description="Disordered" evidence="1">
    <location>
        <begin position="68"/>
        <end position="97"/>
    </location>
</feature>
<dbReference type="Proteomes" id="UP000059680">
    <property type="component" value="Chromosome 2"/>
</dbReference>
<dbReference type="AlphaFoldDB" id="A0A0N7KFP6"/>
<name>A0A0N7KFP6_ORYSJ</name>
<organism evidence="2 3">
    <name type="scientific">Oryza sativa subsp. japonica</name>
    <name type="common">Rice</name>
    <dbReference type="NCBI Taxonomy" id="39947"/>
    <lineage>
        <taxon>Eukaryota</taxon>
        <taxon>Viridiplantae</taxon>
        <taxon>Streptophyta</taxon>
        <taxon>Embryophyta</taxon>
        <taxon>Tracheophyta</taxon>
        <taxon>Spermatophyta</taxon>
        <taxon>Magnoliopsida</taxon>
        <taxon>Liliopsida</taxon>
        <taxon>Poales</taxon>
        <taxon>Poaceae</taxon>
        <taxon>BOP clade</taxon>
        <taxon>Oryzoideae</taxon>
        <taxon>Oryzeae</taxon>
        <taxon>Oryzinae</taxon>
        <taxon>Oryza</taxon>
        <taxon>Oryza sativa</taxon>
    </lineage>
</organism>
<evidence type="ECO:0000313" key="2">
    <source>
        <dbReference type="EMBL" id="BAS79801.1"/>
    </source>
</evidence>
<reference evidence="2 3" key="3">
    <citation type="journal article" date="2013" name="Rice">
        <title>Improvement of the Oryza sativa Nipponbare reference genome using next generation sequence and optical map data.</title>
        <authorList>
            <person name="Kawahara Y."/>
            <person name="de la Bastide M."/>
            <person name="Hamilton J.P."/>
            <person name="Kanamori H."/>
            <person name="McCombie W.R."/>
            <person name="Ouyang S."/>
            <person name="Schwartz D.C."/>
            <person name="Tanaka T."/>
            <person name="Wu J."/>
            <person name="Zhou S."/>
            <person name="Childs K.L."/>
            <person name="Davidson R.M."/>
            <person name="Lin H."/>
            <person name="Quesada-Ocampo L."/>
            <person name="Vaillancourt B."/>
            <person name="Sakai H."/>
            <person name="Lee S.S."/>
            <person name="Kim J."/>
            <person name="Numa H."/>
            <person name="Itoh T."/>
            <person name="Buell C.R."/>
            <person name="Matsumoto T."/>
        </authorList>
    </citation>
    <scope>NUCLEOTIDE SEQUENCE [LARGE SCALE GENOMIC DNA]</scope>
    <source>
        <strain evidence="3">cv. Nipponbare</strain>
    </source>
</reference>
<reference evidence="3" key="1">
    <citation type="journal article" date="2005" name="Nature">
        <title>The map-based sequence of the rice genome.</title>
        <authorList>
            <consortium name="International rice genome sequencing project (IRGSP)"/>
            <person name="Matsumoto T."/>
            <person name="Wu J."/>
            <person name="Kanamori H."/>
            <person name="Katayose Y."/>
            <person name="Fujisawa M."/>
            <person name="Namiki N."/>
            <person name="Mizuno H."/>
            <person name="Yamamoto K."/>
            <person name="Antonio B.A."/>
            <person name="Baba T."/>
            <person name="Sakata K."/>
            <person name="Nagamura Y."/>
            <person name="Aoki H."/>
            <person name="Arikawa K."/>
            <person name="Arita K."/>
            <person name="Bito T."/>
            <person name="Chiden Y."/>
            <person name="Fujitsuka N."/>
            <person name="Fukunaka R."/>
            <person name="Hamada M."/>
            <person name="Harada C."/>
            <person name="Hayashi A."/>
            <person name="Hijishita S."/>
            <person name="Honda M."/>
            <person name="Hosokawa S."/>
            <person name="Ichikawa Y."/>
            <person name="Idonuma A."/>
            <person name="Iijima M."/>
            <person name="Ikeda M."/>
            <person name="Ikeno M."/>
            <person name="Ito K."/>
            <person name="Ito S."/>
            <person name="Ito T."/>
            <person name="Ito Y."/>
            <person name="Ito Y."/>
            <person name="Iwabuchi A."/>
            <person name="Kamiya K."/>
            <person name="Karasawa W."/>
            <person name="Kurita K."/>
            <person name="Katagiri S."/>
            <person name="Kikuta A."/>
            <person name="Kobayashi H."/>
            <person name="Kobayashi N."/>
            <person name="Machita K."/>
            <person name="Maehara T."/>
            <person name="Masukawa M."/>
            <person name="Mizubayashi T."/>
            <person name="Mukai Y."/>
            <person name="Nagasaki H."/>
            <person name="Nagata Y."/>
            <person name="Naito S."/>
            <person name="Nakashima M."/>
            <person name="Nakama Y."/>
            <person name="Nakamichi Y."/>
            <person name="Nakamura M."/>
            <person name="Meguro A."/>
            <person name="Negishi M."/>
            <person name="Ohta I."/>
            <person name="Ohta T."/>
            <person name="Okamoto M."/>
            <person name="Ono N."/>
            <person name="Saji S."/>
            <person name="Sakaguchi M."/>
            <person name="Sakai K."/>
            <person name="Shibata M."/>
            <person name="Shimokawa T."/>
            <person name="Song J."/>
            <person name="Takazaki Y."/>
            <person name="Terasawa K."/>
            <person name="Tsugane M."/>
            <person name="Tsuji K."/>
            <person name="Ueda S."/>
            <person name="Waki K."/>
            <person name="Yamagata H."/>
            <person name="Yamamoto M."/>
            <person name="Yamamoto S."/>
            <person name="Yamane H."/>
            <person name="Yoshiki S."/>
            <person name="Yoshihara R."/>
            <person name="Yukawa K."/>
            <person name="Zhong H."/>
            <person name="Yano M."/>
            <person name="Yuan Q."/>
            <person name="Ouyang S."/>
            <person name="Liu J."/>
            <person name="Jones K.M."/>
            <person name="Gansberger K."/>
            <person name="Moffat K."/>
            <person name="Hill J."/>
            <person name="Bera J."/>
            <person name="Fadrosh D."/>
            <person name="Jin S."/>
            <person name="Johri S."/>
            <person name="Kim M."/>
            <person name="Overton L."/>
            <person name="Reardon M."/>
            <person name="Tsitrin T."/>
            <person name="Vuong H."/>
            <person name="Weaver B."/>
            <person name="Ciecko A."/>
            <person name="Tallon L."/>
            <person name="Jackson J."/>
            <person name="Pai G."/>
            <person name="Aken S.V."/>
            <person name="Utterback T."/>
            <person name="Reidmuller S."/>
            <person name="Feldblyum T."/>
            <person name="Hsiao J."/>
            <person name="Zismann V."/>
            <person name="Iobst S."/>
            <person name="de Vazeille A.R."/>
            <person name="Buell C.R."/>
            <person name="Ying K."/>
            <person name="Li Y."/>
            <person name="Lu T."/>
            <person name="Huang Y."/>
            <person name="Zhao Q."/>
            <person name="Feng Q."/>
            <person name="Zhang L."/>
            <person name="Zhu J."/>
            <person name="Weng Q."/>
            <person name="Mu J."/>
            <person name="Lu Y."/>
            <person name="Fan D."/>
            <person name="Liu Y."/>
            <person name="Guan J."/>
            <person name="Zhang Y."/>
            <person name="Yu S."/>
            <person name="Liu X."/>
            <person name="Zhang Y."/>
            <person name="Hong G."/>
            <person name="Han B."/>
            <person name="Choisne N."/>
            <person name="Demange N."/>
            <person name="Orjeda G."/>
            <person name="Samain S."/>
            <person name="Cattolico L."/>
            <person name="Pelletier E."/>
            <person name="Couloux A."/>
            <person name="Segurens B."/>
            <person name="Wincker P."/>
            <person name="D'Hont A."/>
            <person name="Scarpelli C."/>
            <person name="Weissenbach J."/>
            <person name="Salanoubat M."/>
            <person name="Quetier F."/>
            <person name="Yu Y."/>
            <person name="Kim H.R."/>
            <person name="Rambo T."/>
            <person name="Currie J."/>
            <person name="Collura K."/>
            <person name="Luo M."/>
            <person name="Yang T."/>
            <person name="Ammiraju J.S.S."/>
            <person name="Engler F."/>
            <person name="Soderlund C."/>
            <person name="Wing R.A."/>
            <person name="Palmer L.E."/>
            <person name="de la Bastide M."/>
            <person name="Spiegel L."/>
            <person name="Nascimento L."/>
            <person name="Zutavern T."/>
            <person name="O'Shaughnessy A."/>
            <person name="Dike S."/>
            <person name="Dedhia N."/>
            <person name="Preston R."/>
            <person name="Balija V."/>
            <person name="McCombie W.R."/>
            <person name="Chow T."/>
            <person name="Chen H."/>
            <person name="Chung M."/>
            <person name="Chen C."/>
            <person name="Shaw J."/>
            <person name="Wu H."/>
            <person name="Hsiao K."/>
            <person name="Chao Y."/>
            <person name="Chu M."/>
            <person name="Cheng C."/>
            <person name="Hour A."/>
            <person name="Lee P."/>
            <person name="Lin S."/>
            <person name="Lin Y."/>
            <person name="Liou J."/>
            <person name="Liu S."/>
            <person name="Hsing Y."/>
            <person name="Raghuvanshi S."/>
            <person name="Mohanty A."/>
            <person name="Bharti A.K."/>
            <person name="Gaur A."/>
            <person name="Gupta V."/>
            <person name="Kumar D."/>
            <person name="Ravi V."/>
            <person name="Vij S."/>
            <person name="Kapur A."/>
            <person name="Khurana P."/>
            <person name="Khurana P."/>
            <person name="Khurana J.P."/>
            <person name="Tyagi A.K."/>
            <person name="Gaikwad K."/>
            <person name="Singh A."/>
            <person name="Dalal V."/>
            <person name="Srivastava S."/>
            <person name="Dixit A."/>
            <person name="Pal A.K."/>
            <person name="Ghazi I.A."/>
            <person name="Yadav M."/>
            <person name="Pandit A."/>
            <person name="Bhargava A."/>
            <person name="Sureshbabu K."/>
            <person name="Batra K."/>
            <person name="Sharma T.R."/>
            <person name="Mohapatra T."/>
            <person name="Singh N.K."/>
            <person name="Messing J."/>
            <person name="Nelson A.B."/>
            <person name="Fuks G."/>
            <person name="Kavchok S."/>
            <person name="Keizer G."/>
            <person name="Linton E."/>
            <person name="Llaca V."/>
            <person name="Song R."/>
            <person name="Tanyolac B."/>
            <person name="Young S."/>
            <person name="Ho-Il K."/>
            <person name="Hahn J.H."/>
            <person name="Sangsakoo G."/>
            <person name="Vanavichit A."/>
            <person name="de Mattos Luiz.A.T."/>
            <person name="Zimmer P.D."/>
            <person name="Malone G."/>
            <person name="Dellagostin O."/>
            <person name="de Oliveira A.C."/>
            <person name="Bevan M."/>
            <person name="Bancroft I."/>
            <person name="Minx P."/>
            <person name="Cordum H."/>
            <person name="Wilson R."/>
            <person name="Cheng Z."/>
            <person name="Jin W."/>
            <person name="Jiang J."/>
            <person name="Leong S.A."/>
            <person name="Iwama H."/>
            <person name="Gojobori T."/>
            <person name="Itoh T."/>
            <person name="Niimura Y."/>
            <person name="Fujii Y."/>
            <person name="Habara T."/>
            <person name="Sakai H."/>
            <person name="Sato Y."/>
            <person name="Wilson G."/>
            <person name="Kumar K."/>
            <person name="McCouch S."/>
            <person name="Juretic N."/>
            <person name="Hoen D."/>
            <person name="Wright S."/>
            <person name="Bruskiewich R."/>
            <person name="Bureau T."/>
            <person name="Miyao A."/>
            <person name="Hirochika H."/>
            <person name="Nishikawa T."/>
            <person name="Kadowaki K."/>
            <person name="Sugiura M."/>
            <person name="Burr B."/>
            <person name="Sasaki T."/>
        </authorList>
    </citation>
    <scope>NUCLEOTIDE SEQUENCE [LARGE SCALE GENOMIC DNA]</scope>
    <source>
        <strain evidence="3">cv. Nipponbare</strain>
    </source>
</reference>
<dbReference type="InParanoid" id="A0A0N7KFP6"/>
<sequence>MVAAGLVAAATLDPARANLRVEAGRSGAVVEAGGVQGARATAAGGRGGDRRRRGAGLAAVGGGRDWRWDVGHGGEGGGRRRRRGVGRGGEGSGGGVYDLGHHRIRVDHCRIWS</sequence>
<evidence type="ECO:0000256" key="1">
    <source>
        <dbReference type="SAM" id="MobiDB-lite"/>
    </source>
</evidence>
<protein>
    <submittedName>
        <fullName evidence="2">Os02g0618650 protein</fullName>
    </submittedName>
</protein>
<evidence type="ECO:0000313" key="3">
    <source>
        <dbReference type="Proteomes" id="UP000059680"/>
    </source>
</evidence>